<keyword evidence="1" id="KW-1185">Reference proteome</keyword>
<sequence length="112" mass="12270">MEEKEMTMESNEAVKVAECGCCGMREECTADYIAVVKERFGGVWVCGLCEVAIKDEQARLGISVEAAMLVHSKFRETTNVDPTVRVARSLLHLLKKIISSTSTTTTTPSSQP</sequence>
<reference evidence="2" key="1">
    <citation type="submission" date="2025-08" db="UniProtKB">
        <authorList>
            <consortium name="RefSeq"/>
        </authorList>
    </citation>
    <scope>IDENTIFICATION</scope>
</reference>
<dbReference type="PANTHER" id="PTHR33108:SF42">
    <property type="entry name" value="(WILD MALAYSIAN BANANA) HYPOTHETICAL PROTEIN"/>
    <property type="match status" value="1"/>
</dbReference>
<evidence type="ECO:0000313" key="1">
    <source>
        <dbReference type="Proteomes" id="UP000504607"/>
    </source>
</evidence>
<dbReference type="InterPro" id="IPR012876">
    <property type="entry name" value="DUF1677_pln"/>
</dbReference>
<accession>A0A6I9Q959</accession>
<dbReference type="AlphaFoldDB" id="A0A6I9Q959"/>
<evidence type="ECO:0000313" key="2">
    <source>
        <dbReference type="RefSeq" id="XP_010905627.1"/>
    </source>
</evidence>
<dbReference type="InParanoid" id="A0A6I9Q959"/>
<dbReference type="Pfam" id="PF07911">
    <property type="entry name" value="DUF1677"/>
    <property type="match status" value="1"/>
</dbReference>
<name>A0A6I9Q959_ELAGV</name>
<proteinExistence type="predicted"/>
<organism evidence="1 2">
    <name type="scientific">Elaeis guineensis var. tenera</name>
    <name type="common">Oil palm</name>
    <dbReference type="NCBI Taxonomy" id="51953"/>
    <lineage>
        <taxon>Eukaryota</taxon>
        <taxon>Viridiplantae</taxon>
        <taxon>Streptophyta</taxon>
        <taxon>Embryophyta</taxon>
        <taxon>Tracheophyta</taxon>
        <taxon>Spermatophyta</taxon>
        <taxon>Magnoliopsida</taxon>
        <taxon>Liliopsida</taxon>
        <taxon>Arecaceae</taxon>
        <taxon>Arecoideae</taxon>
        <taxon>Cocoseae</taxon>
        <taxon>Elaeidinae</taxon>
        <taxon>Elaeis</taxon>
    </lineage>
</organism>
<dbReference type="Proteomes" id="UP000504607">
    <property type="component" value="Unplaced"/>
</dbReference>
<dbReference type="OrthoDB" id="1531514at2759"/>
<dbReference type="PANTHER" id="PTHR33108">
    <property type="entry name" value="OS01G0745000 PROTEIN"/>
    <property type="match status" value="1"/>
</dbReference>
<dbReference type="RefSeq" id="XP_010905627.1">
    <property type="nucleotide sequence ID" value="XM_010907325.3"/>
</dbReference>
<gene>
    <name evidence="2" type="primary">LOC105032766</name>
</gene>
<protein>
    <submittedName>
        <fullName evidence="2">Uncharacterized protein LOC105032766</fullName>
    </submittedName>
</protein>